<reference evidence="4 5" key="1">
    <citation type="submission" date="2018-07" db="EMBL/GenBank/DDBJ databases">
        <title>Genomic Encyclopedia of Type Strains, Phase III (KMG-III): the genomes of soil and plant-associated and newly described type strains.</title>
        <authorList>
            <person name="Whitman W."/>
        </authorList>
    </citation>
    <scope>NUCLEOTIDE SEQUENCE [LARGE SCALE GENOMIC DNA]</scope>
    <source>
        <strain evidence="4 5">CECT 7506</strain>
    </source>
</reference>
<evidence type="ECO:0000313" key="4">
    <source>
        <dbReference type="EMBL" id="RCW47574.1"/>
    </source>
</evidence>
<sequence>MEGGLREGMEFIHEILDGALKWVESLGYFGILIGLLIEVIPSEIVLGFGGYLVWKGEISFWGAVLFGTLGAVGQNWILYWIGRYGGRPIIEKYGKFIKIKQKHVDISENWFNKYGAGIVFTARFVPVMRQVISIPAGMARMNFGLFTLLTALASLPWSILFVYLGRSLGENWDKIDETAAPYVQPAILIAIALLIVYVLFKFLRSRGKSV</sequence>
<dbReference type="GO" id="GO:0005886">
    <property type="term" value="C:plasma membrane"/>
    <property type="evidence" value="ECO:0007669"/>
    <property type="project" value="TreeGrafter"/>
</dbReference>
<comment type="similarity">
    <text evidence="1">Belongs to the DedA family.</text>
</comment>
<name>A0A368W625_9BACL</name>
<protein>
    <submittedName>
        <fullName evidence="4">Membrane protein DedA with SNARE-associated domain</fullName>
    </submittedName>
</protein>
<evidence type="ECO:0000259" key="3">
    <source>
        <dbReference type="Pfam" id="PF09335"/>
    </source>
</evidence>
<keyword evidence="2" id="KW-0812">Transmembrane</keyword>
<keyword evidence="2" id="KW-1133">Transmembrane helix</keyword>
<dbReference type="InterPro" id="IPR051311">
    <property type="entry name" value="DedA_domain"/>
</dbReference>
<organism evidence="4 5">
    <name type="scientific">Paenibacillus prosopidis</name>
    <dbReference type="NCBI Taxonomy" id="630520"/>
    <lineage>
        <taxon>Bacteria</taxon>
        <taxon>Bacillati</taxon>
        <taxon>Bacillota</taxon>
        <taxon>Bacilli</taxon>
        <taxon>Bacillales</taxon>
        <taxon>Paenibacillaceae</taxon>
        <taxon>Paenibacillus</taxon>
    </lineage>
</organism>
<dbReference type="InterPro" id="IPR032816">
    <property type="entry name" value="VTT_dom"/>
</dbReference>
<feature type="transmembrane region" description="Helical" evidence="2">
    <location>
        <begin position="26"/>
        <end position="54"/>
    </location>
</feature>
<keyword evidence="5" id="KW-1185">Reference proteome</keyword>
<evidence type="ECO:0000256" key="2">
    <source>
        <dbReference type="SAM" id="Phobius"/>
    </source>
</evidence>
<feature type="domain" description="VTT" evidence="3">
    <location>
        <begin position="40"/>
        <end position="166"/>
    </location>
</feature>
<gene>
    <name evidence="4" type="ORF">DFP97_108189</name>
</gene>
<feature type="transmembrane region" description="Helical" evidence="2">
    <location>
        <begin position="143"/>
        <end position="162"/>
    </location>
</feature>
<evidence type="ECO:0000256" key="1">
    <source>
        <dbReference type="ARBA" id="ARBA00010792"/>
    </source>
</evidence>
<dbReference type="PANTHER" id="PTHR42709">
    <property type="entry name" value="ALKALINE PHOSPHATASE LIKE PROTEIN"/>
    <property type="match status" value="1"/>
</dbReference>
<dbReference type="Proteomes" id="UP000252415">
    <property type="component" value="Unassembled WGS sequence"/>
</dbReference>
<dbReference type="PANTHER" id="PTHR42709:SF8">
    <property type="entry name" value="UNDECAPRENYL PHOSPHATE TRANSPORTER A"/>
    <property type="match status" value="1"/>
</dbReference>
<feature type="transmembrane region" description="Helical" evidence="2">
    <location>
        <begin position="60"/>
        <end position="82"/>
    </location>
</feature>
<dbReference type="AlphaFoldDB" id="A0A368W625"/>
<dbReference type="EMBL" id="QPJD01000008">
    <property type="protein sequence ID" value="RCW47574.1"/>
    <property type="molecule type" value="Genomic_DNA"/>
</dbReference>
<proteinExistence type="inferred from homology"/>
<evidence type="ECO:0000313" key="5">
    <source>
        <dbReference type="Proteomes" id="UP000252415"/>
    </source>
</evidence>
<accession>A0A368W625</accession>
<dbReference type="Pfam" id="PF09335">
    <property type="entry name" value="VTT_dom"/>
    <property type="match status" value="1"/>
</dbReference>
<comment type="caution">
    <text evidence="4">The sequence shown here is derived from an EMBL/GenBank/DDBJ whole genome shotgun (WGS) entry which is preliminary data.</text>
</comment>
<feature type="transmembrane region" description="Helical" evidence="2">
    <location>
        <begin position="182"/>
        <end position="200"/>
    </location>
</feature>
<keyword evidence="2" id="KW-0472">Membrane</keyword>